<dbReference type="EMBL" id="JANPWB010000010">
    <property type="protein sequence ID" value="KAJ1146016.1"/>
    <property type="molecule type" value="Genomic_DNA"/>
</dbReference>
<organism evidence="2 3">
    <name type="scientific">Pleurodeles waltl</name>
    <name type="common">Iberian ribbed newt</name>
    <dbReference type="NCBI Taxonomy" id="8319"/>
    <lineage>
        <taxon>Eukaryota</taxon>
        <taxon>Metazoa</taxon>
        <taxon>Chordata</taxon>
        <taxon>Craniata</taxon>
        <taxon>Vertebrata</taxon>
        <taxon>Euteleostomi</taxon>
        <taxon>Amphibia</taxon>
        <taxon>Batrachia</taxon>
        <taxon>Caudata</taxon>
        <taxon>Salamandroidea</taxon>
        <taxon>Salamandridae</taxon>
        <taxon>Pleurodelinae</taxon>
        <taxon>Pleurodeles</taxon>
    </lineage>
</organism>
<sequence length="71" mass="7503">MESQASHAGVRQAHGRPVVPSKVQLQRSATPVPTRFGLHPVHSSVSTAPESSEPPESGTMMLDLGQAAELF</sequence>
<dbReference type="Proteomes" id="UP001066276">
    <property type="component" value="Chromosome 6"/>
</dbReference>
<keyword evidence="3" id="KW-1185">Reference proteome</keyword>
<evidence type="ECO:0000256" key="1">
    <source>
        <dbReference type="SAM" id="MobiDB-lite"/>
    </source>
</evidence>
<gene>
    <name evidence="2" type="ORF">NDU88_012298</name>
</gene>
<feature type="region of interest" description="Disordered" evidence="1">
    <location>
        <begin position="1"/>
        <end position="64"/>
    </location>
</feature>
<reference evidence="2" key="1">
    <citation type="journal article" date="2022" name="bioRxiv">
        <title>Sequencing and chromosome-scale assembly of the giantPleurodeles waltlgenome.</title>
        <authorList>
            <person name="Brown T."/>
            <person name="Elewa A."/>
            <person name="Iarovenko S."/>
            <person name="Subramanian E."/>
            <person name="Araus A.J."/>
            <person name="Petzold A."/>
            <person name="Susuki M."/>
            <person name="Suzuki K.-i.T."/>
            <person name="Hayashi T."/>
            <person name="Toyoda A."/>
            <person name="Oliveira C."/>
            <person name="Osipova E."/>
            <person name="Leigh N.D."/>
            <person name="Simon A."/>
            <person name="Yun M.H."/>
        </authorList>
    </citation>
    <scope>NUCLEOTIDE SEQUENCE</scope>
    <source>
        <strain evidence="2">20211129_DDA</strain>
        <tissue evidence="2">Liver</tissue>
    </source>
</reference>
<name>A0AAV7QZQ4_PLEWA</name>
<accession>A0AAV7QZQ4</accession>
<protein>
    <submittedName>
        <fullName evidence="2">Uncharacterized protein</fullName>
    </submittedName>
</protein>
<evidence type="ECO:0000313" key="2">
    <source>
        <dbReference type="EMBL" id="KAJ1146016.1"/>
    </source>
</evidence>
<feature type="compositionally biased region" description="Low complexity" evidence="1">
    <location>
        <begin position="43"/>
        <end position="57"/>
    </location>
</feature>
<dbReference type="AlphaFoldDB" id="A0AAV7QZQ4"/>
<proteinExistence type="predicted"/>
<evidence type="ECO:0000313" key="3">
    <source>
        <dbReference type="Proteomes" id="UP001066276"/>
    </source>
</evidence>
<comment type="caution">
    <text evidence="2">The sequence shown here is derived from an EMBL/GenBank/DDBJ whole genome shotgun (WGS) entry which is preliminary data.</text>
</comment>